<sequence>SQLKRAGDDIFRSRERIGHSCGSGGKWLARRSRSPAEMEAPPSRIVTVPELAAAPRLLKRAPSTFHAATPHRPRPRRSLCAASFRSSLLPGDDVTGEEVLRAFLEERRLNGDAISKASDMVWRWGALNSVGTEDCGMPATAHHLEETLQLDEESSGGYLKLAKTKEWILGDNSAPLNKKLAAREWEDNSEKRKKINLMRYEALKRELMLLTAGIGAACTGYCLISFSLQVAISYTFGVLLSCVYLQLLYRHVDSLSKEMVPPVFVQRRSRKIGIRSEDLKNSLERILNGSGIALSSPRLVIPAAIYGLSALSNHLSSDYFHFQLVPAMLGLFAYKAAALVQVYRDNEDLKLVFPENDGGPNDG</sequence>
<keyword evidence="3 5" id="KW-1133">Transmembrane helix</keyword>
<evidence type="ECO:0000256" key="2">
    <source>
        <dbReference type="ARBA" id="ARBA00022692"/>
    </source>
</evidence>
<feature type="domain" description="CGL160/ATPI" evidence="6">
    <location>
        <begin position="198"/>
        <end position="258"/>
    </location>
</feature>
<comment type="subcellular location">
    <subcellularLocation>
        <location evidence="1">Membrane</location>
        <topology evidence="1">Multi-pass membrane protein</topology>
    </subcellularLocation>
</comment>
<evidence type="ECO:0000259" key="6">
    <source>
        <dbReference type="Pfam" id="PF24763"/>
    </source>
</evidence>
<evidence type="ECO:0000256" key="1">
    <source>
        <dbReference type="ARBA" id="ARBA00004141"/>
    </source>
</evidence>
<protein>
    <submittedName>
        <fullName evidence="7">ATP synthase protein I</fullName>
    </submittedName>
</protein>
<dbReference type="PANTHER" id="PTHR34118">
    <property type="entry name" value="NF-KAPPA-B INHIBITOR-LIKE PROTEIN-RELATED"/>
    <property type="match status" value="1"/>
</dbReference>
<dbReference type="InterPro" id="IPR056309">
    <property type="entry name" value="CGL160/ATPI_dom"/>
</dbReference>
<proteinExistence type="predicted"/>
<evidence type="ECO:0000256" key="5">
    <source>
        <dbReference type="SAM" id="Phobius"/>
    </source>
</evidence>
<evidence type="ECO:0000256" key="3">
    <source>
        <dbReference type="ARBA" id="ARBA00022989"/>
    </source>
</evidence>
<feature type="transmembrane region" description="Helical" evidence="5">
    <location>
        <begin position="232"/>
        <end position="249"/>
    </location>
</feature>
<dbReference type="GO" id="GO:0016020">
    <property type="term" value="C:membrane"/>
    <property type="evidence" value="ECO:0007669"/>
    <property type="project" value="UniProtKB-SubCell"/>
</dbReference>
<evidence type="ECO:0000256" key="4">
    <source>
        <dbReference type="ARBA" id="ARBA00023136"/>
    </source>
</evidence>
<feature type="transmembrane region" description="Helical" evidence="5">
    <location>
        <begin position="207"/>
        <end position="226"/>
    </location>
</feature>
<keyword evidence="2 5" id="KW-0812">Transmembrane</keyword>
<name>A0A1D1ZEB6_9ARAE</name>
<dbReference type="EMBL" id="GDJX01002763">
    <property type="protein sequence ID" value="JAT65173.1"/>
    <property type="molecule type" value="Transcribed_RNA"/>
</dbReference>
<dbReference type="PANTHER" id="PTHR34118:SF1">
    <property type="entry name" value="NF-KAPPA-B INHIBITOR-LIKE PROTEIN"/>
    <property type="match status" value="1"/>
</dbReference>
<evidence type="ECO:0000313" key="7">
    <source>
        <dbReference type="EMBL" id="JAT65173.1"/>
    </source>
</evidence>
<feature type="non-terminal residue" evidence="7">
    <location>
        <position position="1"/>
    </location>
</feature>
<organism evidence="7">
    <name type="scientific">Anthurium amnicola</name>
    <dbReference type="NCBI Taxonomy" id="1678845"/>
    <lineage>
        <taxon>Eukaryota</taxon>
        <taxon>Viridiplantae</taxon>
        <taxon>Streptophyta</taxon>
        <taxon>Embryophyta</taxon>
        <taxon>Tracheophyta</taxon>
        <taxon>Spermatophyta</taxon>
        <taxon>Magnoliopsida</taxon>
        <taxon>Liliopsida</taxon>
        <taxon>Araceae</taxon>
        <taxon>Pothoideae</taxon>
        <taxon>Potheae</taxon>
        <taxon>Anthurium</taxon>
    </lineage>
</organism>
<dbReference type="AlphaFoldDB" id="A0A1D1ZEB6"/>
<accession>A0A1D1ZEB6</accession>
<keyword evidence="4 5" id="KW-0472">Membrane</keyword>
<gene>
    <name evidence="7" type="primary">atpI_2</name>
    <name evidence="7" type="ORF">g.97325</name>
</gene>
<dbReference type="Pfam" id="PF24763">
    <property type="entry name" value="CGL160_C"/>
    <property type="match status" value="1"/>
</dbReference>
<reference evidence="7" key="1">
    <citation type="submission" date="2015-07" db="EMBL/GenBank/DDBJ databases">
        <title>Transcriptome Assembly of Anthurium amnicola.</title>
        <authorList>
            <person name="Suzuki J."/>
        </authorList>
    </citation>
    <scope>NUCLEOTIDE SEQUENCE</scope>
</reference>